<reference evidence="1" key="1">
    <citation type="submission" date="2023-04" db="EMBL/GenBank/DDBJ databases">
        <title>Ambrosiozyma monospora NBRC 10751.</title>
        <authorList>
            <person name="Ichikawa N."/>
            <person name="Sato H."/>
            <person name="Tonouchi N."/>
        </authorList>
    </citation>
    <scope>NUCLEOTIDE SEQUENCE</scope>
    <source>
        <strain evidence="1">NBRC 10751</strain>
    </source>
</reference>
<dbReference type="Proteomes" id="UP001165064">
    <property type="component" value="Unassembled WGS sequence"/>
</dbReference>
<protein>
    <submittedName>
        <fullName evidence="1">Unnamed protein product</fullName>
    </submittedName>
</protein>
<evidence type="ECO:0000313" key="2">
    <source>
        <dbReference type="Proteomes" id="UP001165064"/>
    </source>
</evidence>
<keyword evidence="2" id="KW-1185">Reference proteome</keyword>
<sequence>MPEHEKSLPIPNTGDGDTSLVSNNSITTSNTTVFSPNKQKSLPDSPQVKSSSNLLDDPKVKAVLNSDSSLEILLARLKDSIRACDEFAQYLKKKHSYEESYMANIKKTSMNCKNSVKTNTRVLKGSFIESLDKAISFDDRLVKDVRTPYVKALFKMYEELI</sequence>
<organism evidence="1 2">
    <name type="scientific">Ambrosiozyma monospora</name>
    <name type="common">Yeast</name>
    <name type="synonym">Endomycopsis monosporus</name>
    <dbReference type="NCBI Taxonomy" id="43982"/>
    <lineage>
        <taxon>Eukaryota</taxon>
        <taxon>Fungi</taxon>
        <taxon>Dikarya</taxon>
        <taxon>Ascomycota</taxon>
        <taxon>Saccharomycotina</taxon>
        <taxon>Pichiomycetes</taxon>
        <taxon>Pichiales</taxon>
        <taxon>Pichiaceae</taxon>
        <taxon>Ambrosiozyma</taxon>
    </lineage>
</organism>
<accession>A0ACB5T3D0</accession>
<evidence type="ECO:0000313" key="1">
    <source>
        <dbReference type="EMBL" id="GME80221.1"/>
    </source>
</evidence>
<comment type="caution">
    <text evidence="1">The sequence shown here is derived from an EMBL/GenBank/DDBJ whole genome shotgun (WGS) entry which is preliminary data.</text>
</comment>
<gene>
    <name evidence="1" type="ORF">Amon02_000434600</name>
</gene>
<dbReference type="EMBL" id="BSXS01002952">
    <property type="protein sequence ID" value="GME80221.1"/>
    <property type="molecule type" value="Genomic_DNA"/>
</dbReference>
<name>A0ACB5T3D0_AMBMO</name>
<proteinExistence type="predicted"/>